<accession>A0A2U1LZJ3</accession>
<feature type="compositionally biased region" description="Polar residues" evidence="1">
    <location>
        <begin position="360"/>
        <end position="371"/>
    </location>
</feature>
<feature type="region of interest" description="Disordered" evidence="1">
    <location>
        <begin position="292"/>
        <end position="324"/>
    </location>
</feature>
<sequence length="601" mass="66225">MKRAEGSSSSSHQGVSNTSGNVAQTSSVRRSTRIQEIGPVIVHTNIYSVHPSNSRSRFQNSSSTPTHLKYASLSDVTNLNIGSTSYKQPLSSVSSFSQQIRSNLIENTNAGISSPSIRKVVGNTNQTPIGPKRVYKPRAKTRARNVNPSEVHNIDFQNTGSTNHIPEIQKYVGLSKDYIDFGKMSYTCSDCHAKLWQQEARVGNGLVLTDEQKKNFCLFQIEMLLRGNNSSLRMFEAMRGKTKAILKIHEASTSVGKRDIVNDYRDNGLKDDLVKRLDEAVCAKNQTHYNGVNDTNYPEVNKWNDSSMKAEETSPPDEDDQTLTPTAVNTSIVPLKELQNLSGGNDIKVMVSKEERKQDSQTYKGEVSNLQPLGDKQPSPMGNAKPNSSDIGSLVVEDNVIADDVKIELDVKPKMVAQPSFNIVALDDANTDSLGGIKNFFNLPLKCHGLLSECGPIVTEGFVPIDARSSPNVLFMHAHVQTPFDDGKRKLGLGYESDLLSPRHLFSCPGVCLPKVGGIDNCLIELEEKPAALEAANSLKEALLQRDTVLKMCEEVLSFSGVGEQLQSSDIAYKVTWLANESIRLHDEIDRMKRMEARLAL</sequence>
<name>A0A2U1LZJ3_ARTAN</name>
<feature type="region of interest" description="Disordered" evidence="1">
    <location>
        <begin position="1"/>
        <end position="31"/>
    </location>
</feature>
<proteinExistence type="predicted"/>
<feature type="compositionally biased region" description="Polar residues" evidence="1">
    <location>
        <begin position="292"/>
        <end position="307"/>
    </location>
</feature>
<evidence type="ECO:0000313" key="2">
    <source>
        <dbReference type="EMBL" id="PWA54428.1"/>
    </source>
</evidence>
<feature type="region of interest" description="Disordered" evidence="1">
    <location>
        <begin position="354"/>
        <end position="390"/>
    </location>
</feature>
<keyword evidence="3" id="KW-1185">Reference proteome</keyword>
<dbReference type="EMBL" id="PKPP01007078">
    <property type="protein sequence ID" value="PWA54428.1"/>
    <property type="molecule type" value="Genomic_DNA"/>
</dbReference>
<organism evidence="2 3">
    <name type="scientific">Artemisia annua</name>
    <name type="common">Sweet wormwood</name>
    <dbReference type="NCBI Taxonomy" id="35608"/>
    <lineage>
        <taxon>Eukaryota</taxon>
        <taxon>Viridiplantae</taxon>
        <taxon>Streptophyta</taxon>
        <taxon>Embryophyta</taxon>
        <taxon>Tracheophyta</taxon>
        <taxon>Spermatophyta</taxon>
        <taxon>Magnoliopsida</taxon>
        <taxon>eudicotyledons</taxon>
        <taxon>Gunneridae</taxon>
        <taxon>Pentapetalae</taxon>
        <taxon>asterids</taxon>
        <taxon>campanulids</taxon>
        <taxon>Asterales</taxon>
        <taxon>Asteraceae</taxon>
        <taxon>Asteroideae</taxon>
        <taxon>Anthemideae</taxon>
        <taxon>Artemisiinae</taxon>
        <taxon>Artemisia</taxon>
    </lineage>
</organism>
<dbReference type="Proteomes" id="UP000245207">
    <property type="component" value="Unassembled WGS sequence"/>
</dbReference>
<evidence type="ECO:0000313" key="3">
    <source>
        <dbReference type="Proteomes" id="UP000245207"/>
    </source>
</evidence>
<dbReference type="AlphaFoldDB" id="A0A2U1LZJ3"/>
<evidence type="ECO:0000256" key="1">
    <source>
        <dbReference type="SAM" id="MobiDB-lite"/>
    </source>
</evidence>
<comment type="caution">
    <text evidence="2">The sequence shown here is derived from an EMBL/GenBank/DDBJ whole genome shotgun (WGS) entry which is preliminary data.</text>
</comment>
<reference evidence="2 3" key="1">
    <citation type="journal article" date="2018" name="Mol. Plant">
        <title>The genome of Artemisia annua provides insight into the evolution of Asteraceae family and artemisinin biosynthesis.</title>
        <authorList>
            <person name="Shen Q."/>
            <person name="Zhang L."/>
            <person name="Liao Z."/>
            <person name="Wang S."/>
            <person name="Yan T."/>
            <person name="Shi P."/>
            <person name="Liu M."/>
            <person name="Fu X."/>
            <person name="Pan Q."/>
            <person name="Wang Y."/>
            <person name="Lv Z."/>
            <person name="Lu X."/>
            <person name="Zhang F."/>
            <person name="Jiang W."/>
            <person name="Ma Y."/>
            <person name="Chen M."/>
            <person name="Hao X."/>
            <person name="Li L."/>
            <person name="Tang Y."/>
            <person name="Lv G."/>
            <person name="Zhou Y."/>
            <person name="Sun X."/>
            <person name="Brodelius P.E."/>
            <person name="Rose J.K.C."/>
            <person name="Tang K."/>
        </authorList>
    </citation>
    <scope>NUCLEOTIDE SEQUENCE [LARGE SCALE GENOMIC DNA]</scope>
    <source>
        <strain evidence="3">cv. Huhao1</strain>
        <tissue evidence="2">Leaf</tissue>
    </source>
</reference>
<gene>
    <name evidence="2" type="ORF">CTI12_AA433820</name>
</gene>
<feature type="compositionally biased region" description="Low complexity" evidence="1">
    <location>
        <begin position="1"/>
        <end position="20"/>
    </location>
</feature>
<protein>
    <submittedName>
        <fullName evidence="2">Uncharacterized protein</fullName>
    </submittedName>
</protein>